<keyword evidence="4" id="KW-1185">Reference proteome</keyword>
<dbReference type="PANTHER" id="PTHR46411">
    <property type="entry name" value="FAMILY ATPASE, PUTATIVE-RELATED"/>
    <property type="match status" value="1"/>
</dbReference>
<dbReference type="Pfam" id="PF22942">
    <property type="entry name" value="DUF7025"/>
    <property type="match status" value="1"/>
</dbReference>
<dbReference type="GO" id="GO:0016887">
    <property type="term" value="F:ATP hydrolysis activity"/>
    <property type="evidence" value="ECO:0007669"/>
    <property type="project" value="InterPro"/>
</dbReference>
<sequence length="727" mass="83356">MKVDVSETLWKWRCKVTGAGQKEMSKLTVSDVSSTPQKTTASPEKEVEQGSSAVVRTLYEGKNSTSTYYDWQDYPPRQQLSKKAAKDNDRVAIVVYKVKDTSKPVISGRFSLKYYSIDIQSPILVSALKDILKEDEIYLEGSETAKFEEPFSPLYFRSDEITELYRSTEQGSPLKVHLELLVKIMGDMFTETKLRVKRLQDSGLVSWSLAWSFFPKGAYVYSWENNREVLTKVVETKYEKQGYKRALLIKCKIIVFDGENFVWEDVTLEMPGFAGNMPITDLPHYPLRFHENPDAVIARLKARATGVLDLQGLCYRTYTDIALDSRGRRHNVDSRILVDTRGFKKYQLKEPTKETKDPEYRKRLVLKPVSTPVEDVDHNAPASSQGTLHESASSSTTKVYLSEEAQHKNKEGMLKIDDDLALLQHIVQGYALRNKKWLMFYVDELKPVEWNDEAYDHLVYDQQQKDLVLSFVENHHGTQRHQDDVIAGKGQGLNILLSGPPGTGKTLTAEAVADRCRRPLFYLQAEDLGIMASELGENIKGVFEMAIEWDAVILLDEADVFMSERHPNDIARNELVSIFLREIEYYRGIIFLTTNLYETIDTAFRSRLNLHLLFSPLTPETRELVWRKFLERMPPMAPRPAEAEGEAEADGEQEVRSAMKEIMDEDLKELSMWQLNGREIKNAAKMAKSWCDYKGYDMTLSRIESGIKVTAPHSLKRDHTRPTELYD</sequence>
<evidence type="ECO:0000256" key="1">
    <source>
        <dbReference type="SAM" id="MobiDB-lite"/>
    </source>
</evidence>
<dbReference type="Gene3D" id="3.40.50.300">
    <property type="entry name" value="P-loop containing nucleotide triphosphate hydrolases"/>
    <property type="match status" value="1"/>
</dbReference>
<dbReference type="SUPFAM" id="SSF52540">
    <property type="entry name" value="P-loop containing nucleoside triphosphate hydrolases"/>
    <property type="match status" value="1"/>
</dbReference>
<dbReference type="PANTHER" id="PTHR46411:SF3">
    <property type="entry name" value="AAA+ ATPASE DOMAIN-CONTAINING PROTEIN"/>
    <property type="match status" value="1"/>
</dbReference>
<dbReference type="Proteomes" id="UP000053573">
    <property type="component" value="Unassembled WGS sequence"/>
</dbReference>
<dbReference type="CDD" id="cd19481">
    <property type="entry name" value="RecA-like_protease"/>
    <property type="match status" value="1"/>
</dbReference>
<proteinExistence type="predicted"/>
<accession>A0A0H1BDX5</accession>
<dbReference type="AlphaFoldDB" id="A0A0H1BDX5"/>
<evidence type="ECO:0000313" key="3">
    <source>
        <dbReference type="EMBL" id="KLJ09293.1"/>
    </source>
</evidence>
<dbReference type="SMART" id="SM00382">
    <property type="entry name" value="AAA"/>
    <property type="match status" value="1"/>
</dbReference>
<dbReference type="InterPro" id="IPR003959">
    <property type="entry name" value="ATPase_AAA_core"/>
</dbReference>
<evidence type="ECO:0000313" key="4">
    <source>
        <dbReference type="Proteomes" id="UP000053573"/>
    </source>
</evidence>
<dbReference type="InterPro" id="IPR027417">
    <property type="entry name" value="P-loop_NTPase"/>
</dbReference>
<dbReference type="Pfam" id="PF00004">
    <property type="entry name" value="AAA"/>
    <property type="match status" value="1"/>
</dbReference>
<dbReference type="EMBL" id="LDEV01002381">
    <property type="protein sequence ID" value="KLJ09293.1"/>
    <property type="molecule type" value="Genomic_DNA"/>
</dbReference>
<dbReference type="InterPro" id="IPR003593">
    <property type="entry name" value="AAA+_ATPase"/>
</dbReference>
<organism evidence="3 4">
    <name type="scientific">Blastomyces silverae</name>
    <dbReference type="NCBI Taxonomy" id="2060906"/>
    <lineage>
        <taxon>Eukaryota</taxon>
        <taxon>Fungi</taxon>
        <taxon>Dikarya</taxon>
        <taxon>Ascomycota</taxon>
        <taxon>Pezizomycotina</taxon>
        <taxon>Eurotiomycetes</taxon>
        <taxon>Eurotiomycetidae</taxon>
        <taxon>Onygenales</taxon>
        <taxon>Ajellomycetaceae</taxon>
        <taxon>Blastomyces</taxon>
    </lineage>
</organism>
<feature type="region of interest" description="Disordered" evidence="1">
    <location>
        <begin position="371"/>
        <end position="396"/>
    </location>
</feature>
<feature type="compositionally biased region" description="Polar residues" evidence="1">
    <location>
        <begin position="27"/>
        <end position="42"/>
    </location>
</feature>
<feature type="domain" description="AAA+ ATPase" evidence="2">
    <location>
        <begin position="491"/>
        <end position="618"/>
    </location>
</feature>
<feature type="region of interest" description="Disordered" evidence="1">
    <location>
        <begin position="20"/>
        <end position="50"/>
    </location>
</feature>
<evidence type="ECO:0000259" key="2">
    <source>
        <dbReference type="SMART" id="SM00382"/>
    </source>
</evidence>
<dbReference type="GO" id="GO:0005524">
    <property type="term" value="F:ATP binding"/>
    <property type="evidence" value="ECO:0007669"/>
    <property type="project" value="InterPro"/>
</dbReference>
<dbReference type="InterPro" id="IPR054289">
    <property type="entry name" value="DUF7025"/>
</dbReference>
<name>A0A0H1BDX5_9EURO</name>
<feature type="compositionally biased region" description="Polar residues" evidence="1">
    <location>
        <begin position="381"/>
        <end position="396"/>
    </location>
</feature>
<protein>
    <recommendedName>
        <fullName evidence="2">AAA+ ATPase domain-containing protein</fullName>
    </recommendedName>
</protein>
<reference evidence="4" key="1">
    <citation type="journal article" date="2015" name="PLoS Genet.">
        <title>The dynamic genome and transcriptome of the human fungal pathogen Blastomyces and close relative Emmonsia.</title>
        <authorList>
            <person name="Munoz J.F."/>
            <person name="Gauthier G.M."/>
            <person name="Desjardins C.A."/>
            <person name="Gallo J.E."/>
            <person name="Holder J."/>
            <person name="Sullivan T.D."/>
            <person name="Marty A.J."/>
            <person name="Carmen J.C."/>
            <person name="Chen Z."/>
            <person name="Ding L."/>
            <person name="Gujja S."/>
            <person name="Magrini V."/>
            <person name="Misas E."/>
            <person name="Mitreva M."/>
            <person name="Priest M."/>
            <person name="Saif S."/>
            <person name="Whiston E.A."/>
            <person name="Young S."/>
            <person name="Zeng Q."/>
            <person name="Goldman W.E."/>
            <person name="Mardis E.R."/>
            <person name="Taylor J.W."/>
            <person name="McEwen J.G."/>
            <person name="Clay O.K."/>
            <person name="Klein B.S."/>
            <person name="Cuomo C.A."/>
        </authorList>
    </citation>
    <scope>NUCLEOTIDE SEQUENCE [LARGE SCALE GENOMIC DNA]</scope>
    <source>
        <strain evidence="4">UAMH 139</strain>
    </source>
</reference>
<gene>
    <name evidence="3" type="ORF">EMPG_15288</name>
</gene>
<dbReference type="OrthoDB" id="10042665at2759"/>
<dbReference type="STRING" id="2060906.A0A0H1BDX5"/>
<comment type="caution">
    <text evidence="3">The sequence shown here is derived from an EMBL/GenBank/DDBJ whole genome shotgun (WGS) entry which is preliminary data.</text>
</comment>